<dbReference type="EMBL" id="BOPG01000116">
    <property type="protein sequence ID" value="GIJ64431.1"/>
    <property type="molecule type" value="Genomic_DNA"/>
</dbReference>
<keyword evidence="3" id="KW-1185">Reference proteome</keyword>
<organism evidence="2 3">
    <name type="scientific">Virgisporangium aurantiacum</name>
    <dbReference type="NCBI Taxonomy" id="175570"/>
    <lineage>
        <taxon>Bacteria</taxon>
        <taxon>Bacillati</taxon>
        <taxon>Actinomycetota</taxon>
        <taxon>Actinomycetes</taxon>
        <taxon>Micromonosporales</taxon>
        <taxon>Micromonosporaceae</taxon>
        <taxon>Virgisporangium</taxon>
    </lineage>
</organism>
<comment type="caution">
    <text evidence="2">The sequence shown here is derived from an EMBL/GenBank/DDBJ whole genome shotgun (WGS) entry which is preliminary data.</text>
</comment>
<name>A0A8J3ZMU0_9ACTN</name>
<feature type="transmembrane region" description="Helical" evidence="1">
    <location>
        <begin position="147"/>
        <end position="170"/>
    </location>
</feature>
<reference evidence="2" key="1">
    <citation type="submission" date="2021-01" db="EMBL/GenBank/DDBJ databases">
        <title>Whole genome shotgun sequence of Virgisporangium aurantiacum NBRC 16421.</title>
        <authorList>
            <person name="Komaki H."/>
            <person name="Tamura T."/>
        </authorList>
    </citation>
    <scope>NUCLEOTIDE SEQUENCE</scope>
    <source>
        <strain evidence="2">NBRC 16421</strain>
    </source>
</reference>
<dbReference type="Proteomes" id="UP000612585">
    <property type="component" value="Unassembled WGS sequence"/>
</dbReference>
<gene>
    <name evidence="2" type="ORF">Vau01_119470</name>
</gene>
<keyword evidence="1" id="KW-0812">Transmembrane</keyword>
<evidence type="ECO:0000313" key="2">
    <source>
        <dbReference type="EMBL" id="GIJ64431.1"/>
    </source>
</evidence>
<sequence>MRYFISGLIAGATVSGVIAGILGGIAALVPAGPRWTLFAVLTALVVAFELAGRPLPLPQNRRAVPQTIIPQSNVAGPLQFGFEMGTGVRTFMPTALPHALLATVVLVGAGVPVGIGAGLGFGLGRALMPLVRSWHDDPRHWDRLMLARMRLVGSLCAAAFLITAVTLAPARWMPW</sequence>
<feature type="transmembrane region" description="Helical" evidence="1">
    <location>
        <begin position="99"/>
        <end position="127"/>
    </location>
</feature>
<evidence type="ECO:0000313" key="3">
    <source>
        <dbReference type="Proteomes" id="UP000612585"/>
    </source>
</evidence>
<dbReference type="RefSeq" id="WP_204012991.1">
    <property type="nucleotide sequence ID" value="NZ_BOPG01000116.1"/>
</dbReference>
<proteinExistence type="predicted"/>
<protein>
    <submittedName>
        <fullName evidence="2">Uncharacterized protein</fullName>
    </submittedName>
</protein>
<feature type="transmembrane region" description="Helical" evidence="1">
    <location>
        <begin position="7"/>
        <end position="29"/>
    </location>
</feature>
<accession>A0A8J3ZMU0</accession>
<keyword evidence="1" id="KW-1133">Transmembrane helix</keyword>
<evidence type="ECO:0000256" key="1">
    <source>
        <dbReference type="SAM" id="Phobius"/>
    </source>
</evidence>
<dbReference type="AlphaFoldDB" id="A0A8J3ZMU0"/>
<keyword evidence="1" id="KW-0472">Membrane</keyword>